<dbReference type="PANTHER" id="PTHR30024">
    <property type="entry name" value="ALIPHATIC SULFONATES-BINDING PROTEIN-RELATED"/>
    <property type="match status" value="1"/>
</dbReference>
<proteinExistence type="predicted"/>
<name>A0A069NSB4_9BURK</name>
<accession>A0A069NSB4</accession>
<dbReference type="PANTHER" id="PTHR30024:SF21">
    <property type="entry name" value="ABC TRANSPORTER SUBSTRATE-BINDING PROTEIN"/>
    <property type="match status" value="1"/>
</dbReference>
<dbReference type="SUPFAM" id="SSF53850">
    <property type="entry name" value="Periplasmic binding protein-like II"/>
    <property type="match status" value="1"/>
</dbReference>
<dbReference type="Pfam" id="PF09084">
    <property type="entry name" value="NMT1"/>
    <property type="match status" value="1"/>
</dbReference>
<feature type="domain" description="SsuA/THI5-like" evidence="2">
    <location>
        <begin position="77"/>
        <end position="288"/>
    </location>
</feature>
<comment type="caution">
    <text evidence="3">The sequence shown here is derived from an EMBL/GenBank/DDBJ whole genome shotgun (WGS) entry which is preliminary data.</text>
</comment>
<dbReference type="eggNOG" id="COG0715">
    <property type="taxonomic scope" value="Bacteria"/>
</dbReference>
<evidence type="ECO:0000313" key="4">
    <source>
        <dbReference type="Proteomes" id="UP000027439"/>
    </source>
</evidence>
<dbReference type="EMBL" id="JFHE01000026">
    <property type="protein sequence ID" value="KDR30504.1"/>
    <property type="molecule type" value="Genomic_DNA"/>
</dbReference>
<organism evidence="3 4">
    <name type="scientific">Caballeronia grimmiae</name>
    <dbReference type="NCBI Taxonomy" id="1071679"/>
    <lineage>
        <taxon>Bacteria</taxon>
        <taxon>Pseudomonadati</taxon>
        <taxon>Pseudomonadota</taxon>
        <taxon>Betaproteobacteria</taxon>
        <taxon>Burkholderiales</taxon>
        <taxon>Burkholderiaceae</taxon>
        <taxon>Caballeronia</taxon>
    </lineage>
</organism>
<dbReference type="AlphaFoldDB" id="A0A069NSB4"/>
<dbReference type="STRING" id="1071679.BG57_14660"/>
<dbReference type="Gene3D" id="3.40.190.10">
    <property type="entry name" value="Periplasmic binding protein-like II"/>
    <property type="match status" value="2"/>
</dbReference>
<dbReference type="InterPro" id="IPR006311">
    <property type="entry name" value="TAT_signal"/>
</dbReference>
<dbReference type="PROSITE" id="PS51318">
    <property type="entry name" value="TAT"/>
    <property type="match status" value="1"/>
</dbReference>
<protein>
    <submittedName>
        <fullName evidence="3">ABC transporter substrate-binding protein</fullName>
    </submittedName>
</protein>
<sequence length="358" mass="38271">MKCSGDLGSRPDQKGNDTMHTLLNDPSRRAWLRKTAWSAGGLALAGASFGLPATRASADENLKKLKLSWNAGGICTAPVPVAVKEGFFHKHGLDVELVNFAGSTDQLLEAIATGKSDAGVGMALRWIKPLEQGFDVKLTAGIHGGCMRVLSAKSSGIVDLQGLKGRTIGVSDMASPAKNFFAISFRKIGVDPENEVHWRQYPAPLLGEALKKGEVQAIADGDPTIWNLRESDHLYEVSNNLCGEYANRVCCVLGVRGSLVRKDRATAQALTQALLEATEWTANHPDEAAAIFAPNAPSANVAQLAAMLRSHTHHHHPTGDAFKEEIALYADDLKSVGVINAGTDSNRFATRVFSDVIA</sequence>
<gene>
    <name evidence="3" type="ORF">BG57_14660</name>
</gene>
<evidence type="ECO:0000259" key="2">
    <source>
        <dbReference type="Pfam" id="PF09084"/>
    </source>
</evidence>
<dbReference type="InterPro" id="IPR015168">
    <property type="entry name" value="SsuA/THI5"/>
</dbReference>
<feature type="region of interest" description="Disordered" evidence="1">
    <location>
        <begin position="1"/>
        <end position="22"/>
    </location>
</feature>
<reference evidence="3 4" key="1">
    <citation type="submission" date="2014-03" db="EMBL/GenBank/DDBJ databases">
        <title>Draft Genome Sequences of Four Burkholderia Strains.</title>
        <authorList>
            <person name="Liu X.Y."/>
            <person name="Li C.X."/>
            <person name="Xu J.H."/>
        </authorList>
    </citation>
    <scope>NUCLEOTIDE SEQUENCE [LARGE SCALE GENOMIC DNA]</scope>
    <source>
        <strain evidence="3 4">R27</strain>
    </source>
</reference>
<evidence type="ECO:0000313" key="3">
    <source>
        <dbReference type="EMBL" id="KDR30504.1"/>
    </source>
</evidence>
<evidence type="ECO:0000256" key="1">
    <source>
        <dbReference type="SAM" id="MobiDB-lite"/>
    </source>
</evidence>
<dbReference type="Proteomes" id="UP000027439">
    <property type="component" value="Unassembled WGS sequence"/>
</dbReference>